<dbReference type="Pfam" id="PF06441">
    <property type="entry name" value="EHN"/>
    <property type="match status" value="1"/>
</dbReference>
<evidence type="ECO:0000256" key="2">
    <source>
        <dbReference type="ARBA" id="ARBA00022797"/>
    </source>
</evidence>
<evidence type="ECO:0000256" key="1">
    <source>
        <dbReference type="ARBA" id="ARBA00010088"/>
    </source>
</evidence>
<dbReference type="PRINTS" id="PR00412">
    <property type="entry name" value="EPOXHYDRLASE"/>
</dbReference>
<organism evidence="5">
    <name type="scientific">marine metagenome</name>
    <dbReference type="NCBI Taxonomy" id="408172"/>
    <lineage>
        <taxon>unclassified sequences</taxon>
        <taxon>metagenomes</taxon>
        <taxon>ecological metagenomes</taxon>
    </lineage>
</organism>
<dbReference type="InterPro" id="IPR029058">
    <property type="entry name" value="AB_hydrolase_fold"/>
</dbReference>
<feature type="domain" description="Epoxide hydrolase N-terminal" evidence="4">
    <location>
        <begin position="4"/>
        <end position="109"/>
    </location>
</feature>
<dbReference type="GO" id="GO:0004301">
    <property type="term" value="F:epoxide hydrolase activity"/>
    <property type="evidence" value="ECO:0007669"/>
    <property type="project" value="TreeGrafter"/>
</dbReference>
<dbReference type="SUPFAM" id="SSF53474">
    <property type="entry name" value="alpha/beta-Hydrolases"/>
    <property type="match status" value="1"/>
</dbReference>
<dbReference type="AlphaFoldDB" id="A0A382FM08"/>
<dbReference type="GO" id="GO:0097176">
    <property type="term" value="P:epoxide metabolic process"/>
    <property type="evidence" value="ECO:0007669"/>
    <property type="project" value="TreeGrafter"/>
</dbReference>
<dbReference type="PIRSF" id="PIRSF001112">
    <property type="entry name" value="Epoxide_hydrolase"/>
    <property type="match status" value="1"/>
</dbReference>
<dbReference type="InterPro" id="IPR016292">
    <property type="entry name" value="Epoxide_hydrolase"/>
</dbReference>
<dbReference type="EMBL" id="UINC01050556">
    <property type="protein sequence ID" value="SVB63655.1"/>
    <property type="molecule type" value="Genomic_DNA"/>
</dbReference>
<name>A0A382FM08_9ZZZZ</name>
<reference evidence="5" key="1">
    <citation type="submission" date="2018-05" db="EMBL/GenBank/DDBJ databases">
        <authorList>
            <person name="Lanie J.A."/>
            <person name="Ng W.-L."/>
            <person name="Kazmierczak K.M."/>
            <person name="Andrzejewski T.M."/>
            <person name="Davidsen T.M."/>
            <person name="Wayne K.J."/>
            <person name="Tettelin H."/>
            <person name="Glass J.I."/>
            <person name="Rusch D."/>
            <person name="Podicherti R."/>
            <person name="Tsui H.-C.T."/>
            <person name="Winkler M.E."/>
        </authorList>
    </citation>
    <scope>NUCLEOTIDE SEQUENCE</scope>
</reference>
<dbReference type="InterPro" id="IPR000639">
    <property type="entry name" value="Epox_hydrolase-like"/>
</dbReference>
<accession>A0A382FM08</accession>
<protein>
    <recommendedName>
        <fullName evidence="4">Epoxide hydrolase N-terminal domain-containing protein</fullName>
    </recommendedName>
</protein>
<sequence>MSNIREFKIEVLEEDIEDLKRRLVSTRWPEKETVEDWTQGIPDAYMRELSEYWLHEYDWRAREAYHNRLPQFLSTFEDLDIHFIHCVSPHSQAKPLLITHGWPGSVVEFHKVIEPLVDPVAHGGSEEDSFNVVCPSLPGYGFSGKPNQTGFGVEKIAGIWDELMNELDYSEYFAQGGDWGSAVTTAIAMQDRGSCKGIHVNMPSAPPTKEARENPTERDKIAFEGGNYYQQWGAGYSKQQSTRPQTLGYGLVDSPVGQASWIIEKFYEWTDCNGHPENALSKDELLDNVMFYWLTGSGASSARLYWESFGRAFGANVNKVKLPTGCSIFPKEIVPTPRSWAENVYSNIVYWNELDKGGHFAAFEQPDLFVDELRNCFRLMR</sequence>
<dbReference type="InterPro" id="IPR010497">
    <property type="entry name" value="Epoxide_hydro_N"/>
</dbReference>
<gene>
    <name evidence="5" type="ORF">METZ01_LOCUS216509</name>
</gene>
<comment type="similarity">
    <text evidence="1">Belongs to the peptidase S33 family.</text>
</comment>
<dbReference type="Gene3D" id="3.40.50.1820">
    <property type="entry name" value="alpha/beta hydrolase"/>
    <property type="match status" value="1"/>
</dbReference>
<evidence type="ECO:0000313" key="5">
    <source>
        <dbReference type="EMBL" id="SVB63655.1"/>
    </source>
</evidence>
<evidence type="ECO:0000259" key="4">
    <source>
        <dbReference type="Pfam" id="PF06441"/>
    </source>
</evidence>
<evidence type="ECO:0000256" key="3">
    <source>
        <dbReference type="ARBA" id="ARBA00022801"/>
    </source>
</evidence>
<dbReference type="PANTHER" id="PTHR21661">
    <property type="entry name" value="EPOXIDE HYDROLASE 1-RELATED"/>
    <property type="match status" value="1"/>
</dbReference>
<dbReference type="PANTHER" id="PTHR21661:SF35">
    <property type="entry name" value="EPOXIDE HYDROLASE"/>
    <property type="match status" value="1"/>
</dbReference>
<keyword evidence="2" id="KW-0058">Aromatic hydrocarbons catabolism</keyword>
<proteinExistence type="inferred from homology"/>
<keyword evidence="3" id="KW-0378">Hydrolase</keyword>